<dbReference type="SUPFAM" id="SSF52540">
    <property type="entry name" value="P-loop containing nucleoside triphosphate hydrolases"/>
    <property type="match status" value="1"/>
</dbReference>
<dbReference type="GO" id="GO:0000166">
    <property type="term" value="F:nucleotide binding"/>
    <property type="evidence" value="ECO:0007669"/>
    <property type="project" value="UniProtKB-KW"/>
</dbReference>
<comment type="function">
    <text evidence="5">Zinc chaperone that directly transfers zinc cofactor to target proteins, thereby activating them. Zinc is transferred from the CXCC motif in the GTPase domain to the zinc binding site in target proteins in a process requiring GTP hydrolysis.</text>
</comment>
<comment type="caution">
    <text evidence="8">The sequence shown here is derived from an EMBL/GenBank/DDBJ whole genome shotgun (WGS) entry which is preliminary data.</text>
</comment>
<dbReference type="InterPro" id="IPR047920">
    <property type="entry name" value="ZigA-like"/>
</dbReference>
<keyword evidence="1" id="KW-0547">Nucleotide-binding</keyword>
<comment type="catalytic activity">
    <reaction evidence="6">
        <text>GTP + H2O = GDP + phosphate + H(+)</text>
        <dbReference type="Rhea" id="RHEA:19669"/>
        <dbReference type="ChEBI" id="CHEBI:15377"/>
        <dbReference type="ChEBI" id="CHEBI:15378"/>
        <dbReference type="ChEBI" id="CHEBI:37565"/>
        <dbReference type="ChEBI" id="CHEBI:43474"/>
        <dbReference type="ChEBI" id="CHEBI:58189"/>
    </reaction>
    <physiologicalReaction direction="left-to-right" evidence="6">
        <dbReference type="Rhea" id="RHEA:19670"/>
    </physiologicalReaction>
</comment>
<evidence type="ECO:0000256" key="3">
    <source>
        <dbReference type="ARBA" id="ARBA00023186"/>
    </source>
</evidence>
<evidence type="ECO:0000256" key="6">
    <source>
        <dbReference type="ARBA" id="ARBA00049117"/>
    </source>
</evidence>
<dbReference type="GeneID" id="60682617"/>
<accession>A0A368NV48</accession>
<dbReference type="InterPro" id="IPR003495">
    <property type="entry name" value="CobW/HypB/UreG_nucleotide-bd"/>
</dbReference>
<evidence type="ECO:0000256" key="1">
    <source>
        <dbReference type="ARBA" id="ARBA00022741"/>
    </source>
</evidence>
<evidence type="ECO:0000256" key="2">
    <source>
        <dbReference type="ARBA" id="ARBA00022801"/>
    </source>
</evidence>
<dbReference type="PANTHER" id="PTHR43603">
    <property type="entry name" value="COBW DOMAIN-CONTAINING PROTEIN DDB_G0274527"/>
    <property type="match status" value="1"/>
</dbReference>
<comment type="similarity">
    <text evidence="4">Belongs to the SIMIBI class G3E GTPase family. ZNG1 subfamily.</text>
</comment>
<dbReference type="NCBIfam" id="NF038288">
    <property type="entry name" value="chaper_GTP_ZigA"/>
    <property type="match status" value="1"/>
</dbReference>
<dbReference type="SMART" id="SM00833">
    <property type="entry name" value="CobW_C"/>
    <property type="match status" value="1"/>
</dbReference>
<evidence type="ECO:0000259" key="7">
    <source>
        <dbReference type="SMART" id="SM00833"/>
    </source>
</evidence>
<dbReference type="AlphaFoldDB" id="A0A368NV48"/>
<evidence type="ECO:0000313" key="9">
    <source>
        <dbReference type="Proteomes" id="UP000436911"/>
    </source>
</evidence>
<dbReference type="Pfam" id="PF07683">
    <property type="entry name" value="CobW_C"/>
    <property type="match status" value="1"/>
</dbReference>
<dbReference type="Gene3D" id="3.40.50.300">
    <property type="entry name" value="P-loop containing nucleotide triphosphate hydrolases"/>
    <property type="match status" value="1"/>
</dbReference>
<protein>
    <submittedName>
        <fullName evidence="8">GTP-binding protein</fullName>
    </submittedName>
</protein>
<name>A0A368NV48_AGRVI</name>
<dbReference type="OrthoDB" id="9808822at2"/>
<dbReference type="InterPro" id="IPR011629">
    <property type="entry name" value="CobW-like_C"/>
</dbReference>
<dbReference type="Gene3D" id="3.30.1220.10">
    <property type="entry name" value="CobW-like, C-terminal domain"/>
    <property type="match status" value="1"/>
</dbReference>
<gene>
    <name evidence="8" type="ORF">DXT89_17420</name>
</gene>
<feature type="domain" description="CobW C-terminal" evidence="7">
    <location>
        <begin position="259"/>
        <end position="375"/>
    </location>
</feature>
<keyword evidence="2" id="KW-0378">Hydrolase</keyword>
<dbReference type="CDD" id="cd03112">
    <property type="entry name" value="CobW-like"/>
    <property type="match status" value="1"/>
</dbReference>
<dbReference type="InterPro" id="IPR051927">
    <property type="entry name" value="Zn_Chap_cDPG_Synth"/>
</dbReference>
<dbReference type="Proteomes" id="UP000436911">
    <property type="component" value="Unassembled WGS sequence"/>
</dbReference>
<dbReference type="GO" id="GO:0016787">
    <property type="term" value="F:hydrolase activity"/>
    <property type="evidence" value="ECO:0007669"/>
    <property type="project" value="UniProtKB-KW"/>
</dbReference>
<dbReference type="EMBL" id="QUSG01000009">
    <property type="protein sequence ID" value="KAA3525833.1"/>
    <property type="molecule type" value="Genomic_DNA"/>
</dbReference>
<organism evidence="8 9">
    <name type="scientific">Agrobacterium vitis</name>
    <name type="common">Rhizobium vitis</name>
    <dbReference type="NCBI Taxonomy" id="373"/>
    <lineage>
        <taxon>Bacteria</taxon>
        <taxon>Pseudomonadati</taxon>
        <taxon>Pseudomonadota</taxon>
        <taxon>Alphaproteobacteria</taxon>
        <taxon>Hyphomicrobiales</taxon>
        <taxon>Rhizobiaceae</taxon>
        <taxon>Rhizobium/Agrobacterium group</taxon>
        <taxon>Agrobacterium</taxon>
    </lineage>
</organism>
<evidence type="ECO:0000313" key="8">
    <source>
        <dbReference type="EMBL" id="KAA3525833.1"/>
    </source>
</evidence>
<evidence type="ECO:0000256" key="4">
    <source>
        <dbReference type="ARBA" id="ARBA00034320"/>
    </source>
</evidence>
<evidence type="ECO:0000256" key="5">
    <source>
        <dbReference type="ARBA" id="ARBA00045658"/>
    </source>
</evidence>
<dbReference type="Pfam" id="PF02492">
    <property type="entry name" value="cobW"/>
    <property type="match status" value="1"/>
</dbReference>
<sequence length="404" mass="45048">MDNKLPVTVLSGFLGAGKTTVLNHILGNRAGLKVAVIVNDMSEVNIDAALVRDGGANLSRTDEQLVEMSNGCICCTLREDLLTEVRQLADSGRFDYLLIEATGIAEPLPIASTFEFRDEDGNSLSDIARLDTMVTVVDAANLLRDYSSSDFLSDRGETAGEDDNRTLVDLLVEQIEFADVVVLNKAETAGPARLDAARKIIVGLNPDARIIETDFGQIDPKDVLGTGRFDLGRAETHPLWFKELHGFKDHVPETEEYGIRSFVYRARRPFDPLKFQDFIDSDWPGVIRAKGFFWLATRPQHVGELSQAGPLVRTGRMGLWWASVPKQQWPQDKGFLNAMKPYLDPIWGDRRQELVFIGADPMDEAEIRARLDACLVPADRFTPGVWRDMRDPFPNWAAPQFAEA</sequence>
<reference evidence="8 9" key="1">
    <citation type="submission" date="2018-08" db="EMBL/GenBank/DDBJ databases">
        <title>Genome sequencing of Agrobacterium vitis strain ICMP 10754.</title>
        <authorList>
            <person name="Visnovsky S.B."/>
            <person name="Pitman A.R."/>
        </authorList>
    </citation>
    <scope>NUCLEOTIDE SEQUENCE [LARGE SCALE GENOMIC DNA]</scope>
    <source>
        <strain evidence="8 9">ICMP 10754</strain>
    </source>
</reference>
<dbReference type="InterPro" id="IPR036627">
    <property type="entry name" value="CobW-likC_sf"/>
</dbReference>
<keyword evidence="3" id="KW-0143">Chaperone</keyword>
<proteinExistence type="inferred from homology"/>
<dbReference type="RefSeq" id="WP_060715543.1">
    <property type="nucleotide sequence ID" value="NZ_CP055265.1"/>
</dbReference>
<dbReference type="InterPro" id="IPR027417">
    <property type="entry name" value="P-loop_NTPase"/>
</dbReference>
<dbReference type="PANTHER" id="PTHR43603:SF1">
    <property type="entry name" value="ZINC-REGULATED GTPASE METALLOPROTEIN ACTIVATOR 1"/>
    <property type="match status" value="1"/>
</dbReference>